<accession>A0A0L6Z5J0</accession>
<evidence type="ECO:0000256" key="1">
    <source>
        <dbReference type="SAM" id="MobiDB-lite"/>
    </source>
</evidence>
<comment type="caution">
    <text evidence="3">The sequence shown here is derived from an EMBL/GenBank/DDBJ whole genome shotgun (WGS) entry which is preliminary data.</text>
</comment>
<dbReference type="STRING" id="36844.SAMN04488501_101381"/>
<evidence type="ECO:0000313" key="3">
    <source>
        <dbReference type="EMBL" id="KOA18222.1"/>
    </source>
</evidence>
<dbReference type="AlphaFoldDB" id="A0A0L6Z5J0"/>
<feature type="transmembrane region" description="Helical" evidence="2">
    <location>
        <begin position="24"/>
        <end position="42"/>
    </location>
</feature>
<feature type="compositionally biased region" description="Polar residues" evidence="1">
    <location>
        <begin position="88"/>
        <end position="99"/>
    </location>
</feature>
<protein>
    <submittedName>
        <fullName evidence="3">Protein-export membrane protein SecF</fullName>
    </submittedName>
</protein>
<dbReference type="RefSeq" id="WP_052222573.1">
    <property type="nucleotide sequence ID" value="NZ_LHUR01000042.1"/>
</dbReference>
<name>A0A0L6Z5J0_9CLOT</name>
<keyword evidence="2" id="KW-1133">Transmembrane helix</keyword>
<reference evidence="4" key="1">
    <citation type="submission" date="2015-08" db="EMBL/GenBank/DDBJ databases">
        <title>Genome sequence of the strict anaerobe Clostridium homopropionicum LuHBu1 (DSM 5847T).</title>
        <authorList>
            <person name="Poehlein A."/>
            <person name="Beck M."/>
            <person name="Schiel-Bengelsdorf B."/>
            <person name="Bengelsdorf F.R."/>
            <person name="Daniel R."/>
            <person name="Duerre P."/>
        </authorList>
    </citation>
    <scope>NUCLEOTIDE SEQUENCE [LARGE SCALE GENOMIC DNA]</scope>
    <source>
        <strain evidence="4">DSM 5847</strain>
    </source>
</reference>
<feature type="region of interest" description="Disordered" evidence="1">
    <location>
        <begin position="68"/>
        <end position="107"/>
    </location>
</feature>
<keyword evidence="4" id="KW-1185">Reference proteome</keyword>
<keyword evidence="2" id="KW-0472">Membrane</keyword>
<evidence type="ECO:0000256" key="2">
    <source>
        <dbReference type="SAM" id="Phobius"/>
    </source>
</evidence>
<dbReference type="PATRIC" id="fig|1121318.3.peg.3116"/>
<evidence type="ECO:0000313" key="4">
    <source>
        <dbReference type="Proteomes" id="UP000037043"/>
    </source>
</evidence>
<dbReference type="EMBL" id="LHUR01000042">
    <property type="protein sequence ID" value="KOA18222.1"/>
    <property type="molecule type" value="Genomic_DNA"/>
</dbReference>
<gene>
    <name evidence="3" type="primary">secF_2</name>
    <name evidence="3" type="ORF">CLHOM_31000</name>
</gene>
<keyword evidence="2" id="KW-0812">Transmembrane</keyword>
<dbReference type="Proteomes" id="UP000037043">
    <property type="component" value="Unassembled WGS sequence"/>
</dbReference>
<proteinExistence type="predicted"/>
<organism evidence="3 4">
    <name type="scientific">Clostridium homopropionicum DSM 5847</name>
    <dbReference type="NCBI Taxonomy" id="1121318"/>
    <lineage>
        <taxon>Bacteria</taxon>
        <taxon>Bacillati</taxon>
        <taxon>Bacillota</taxon>
        <taxon>Clostridia</taxon>
        <taxon>Eubacteriales</taxon>
        <taxon>Clostridiaceae</taxon>
        <taxon>Clostridium</taxon>
    </lineage>
</organism>
<sequence>MPKPSIFSKDYDEKMRKRKRNRRIAVLIVLIVAVIAIVIASFSSKIGVNVKLGMNKIKGIVITRMNKDSTDKTNKDSNNNSKVKNEETGNNSENKNSDAVVQKEEVKKEETGEYTVKLPNGEEIKLKYSAINNEKNYIEVTPKTIVYDISPSKKQVVVLENGTQNLILFDINGTLNDISKKEYMSSKGTVFSKDSIIKTNTSFIWCALPKFINEDNIIYQSQLPWFNKGSIKYIWKYTISSKVHEHNLNGGLGEVFGADIKYGKLYSDGLEVIIDGNVKIVK</sequence>